<keyword evidence="1" id="KW-1133">Transmembrane helix</keyword>
<dbReference type="AlphaFoldDB" id="A0AA39HMX3"/>
<proteinExistence type="predicted"/>
<sequence>MAFYSNASVFTIDLRVINARSSTEIASRMGVLLRAALGALFFVALFSIAENRHHRRYRPRKYDLTLTIRNHNVTTARFFRLVGVDNTADFFVAAGQMFTKTYEVRRKGYWTLFILTPTGSWRYTTLTAMNRKWASAIGTKCMKIYDRRVYTMFTKSNRCFMNAQACFQNRIYQLPVTTLPVDKWH</sequence>
<organism evidence="2 3">
    <name type="scientific">Steinernema hermaphroditum</name>
    <dbReference type="NCBI Taxonomy" id="289476"/>
    <lineage>
        <taxon>Eukaryota</taxon>
        <taxon>Metazoa</taxon>
        <taxon>Ecdysozoa</taxon>
        <taxon>Nematoda</taxon>
        <taxon>Chromadorea</taxon>
        <taxon>Rhabditida</taxon>
        <taxon>Tylenchina</taxon>
        <taxon>Panagrolaimomorpha</taxon>
        <taxon>Strongyloidoidea</taxon>
        <taxon>Steinernematidae</taxon>
        <taxon>Steinernema</taxon>
    </lineage>
</organism>
<evidence type="ECO:0000313" key="3">
    <source>
        <dbReference type="Proteomes" id="UP001175271"/>
    </source>
</evidence>
<gene>
    <name evidence="2" type="ORF">QR680_003496</name>
</gene>
<comment type="caution">
    <text evidence="2">The sequence shown here is derived from an EMBL/GenBank/DDBJ whole genome shotgun (WGS) entry which is preliminary data.</text>
</comment>
<reference evidence="2" key="1">
    <citation type="submission" date="2023-06" db="EMBL/GenBank/DDBJ databases">
        <title>Genomic analysis of the entomopathogenic nematode Steinernema hermaphroditum.</title>
        <authorList>
            <person name="Schwarz E.M."/>
            <person name="Heppert J.K."/>
            <person name="Baniya A."/>
            <person name="Schwartz H.T."/>
            <person name="Tan C.-H."/>
            <person name="Antoshechkin I."/>
            <person name="Sternberg P.W."/>
            <person name="Goodrich-Blair H."/>
            <person name="Dillman A.R."/>
        </authorList>
    </citation>
    <scope>NUCLEOTIDE SEQUENCE</scope>
    <source>
        <strain evidence="2">PS9179</strain>
        <tissue evidence="2">Whole animal</tissue>
    </source>
</reference>
<feature type="transmembrane region" description="Helical" evidence="1">
    <location>
        <begin position="31"/>
        <end position="49"/>
    </location>
</feature>
<dbReference type="Proteomes" id="UP001175271">
    <property type="component" value="Unassembled WGS sequence"/>
</dbReference>
<evidence type="ECO:0000256" key="1">
    <source>
        <dbReference type="SAM" id="Phobius"/>
    </source>
</evidence>
<protein>
    <submittedName>
        <fullName evidence="2">Uncharacterized protein</fullName>
    </submittedName>
</protein>
<accession>A0AA39HMX3</accession>
<keyword evidence="1" id="KW-0812">Transmembrane</keyword>
<dbReference type="EMBL" id="JAUCMV010000003">
    <property type="protein sequence ID" value="KAK0407622.1"/>
    <property type="molecule type" value="Genomic_DNA"/>
</dbReference>
<evidence type="ECO:0000313" key="2">
    <source>
        <dbReference type="EMBL" id="KAK0407622.1"/>
    </source>
</evidence>
<keyword evidence="1" id="KW-0472">Membrane</keyword>
<keyword evidence="3" id="KW-1185">Reference proteome</keyword>
<name>A0AA39HMX3_9BILA</name>